<dbReference type="InterPro" id="IPR002636">
    <property type="entry name" value="DUF29"/>
</dbReference>
<dbReference type="EMBL" id="JADQBC010000004">
    <property type="protein sequence ID" value="MBR8826516.1"/>
    <property type="molecule type" value="Genomic_DNA"/>
</dbReference>
<reference evidence="1" key="1">
    <citation type="submission" date="2021-02" db="EMBL/GenBank/DDBJ databases">
        <title>Metagenome analyses of Stigonema ocellatum DSM 106950, Chlorogloea purpurea SAG 13.99 and Gomphosphaeria aponina DSM 107014.</title>
        <authorList>
            <person name="Marter P."/>
            <person name="Huang S."/>
        </authorList>
    </citation>
    <scope>NUCLEOTIDE SEQUENCE</scope>
    <source>
        <strain evidence="1">JP213</strain>
    </source>
</reference>
<dbReference type="PANTHER" id="PTHR34235:SF3">
    <property type="entry name" value="SLR1203 PROTEIN"/>
    <property type="match status" value="1"/>
</dbReference>
<sequence length="157" mass="18652">MQSLTKTSLKSLYELDYLAWYEATLEQVKQKNLNELDLETLSKVLENLVRDTKRSGESYLKQIIIHLLLIEFWHSERIHHRHWAAEIVNFRTELEIDLTTNLRKHLGKEKENIYGKAIKYVTIKTGLNKKTFPPQCPYTLEQLLDNDWFPDPINLEL</sequence>
<gene>
    <name evidence="1" type="ORF">DSM107014_01185</name>
</gene>
<organism evidence="1 2">
    <name type="scientific">Gomphosphaeria aponina SAG 52.96 = DSM 107014</name>
    <dbReference type="NCBI Taxonomy" id="1521640"/>
    <lineage>
        <taxon>Bacteria</taxon>
        <taxon>Bacillati</taxon>
        <taxon>Cyanobacteriota</taxon>
        <taxon>Cyanophyceae</taxon>
        <taxon>Oscillatoriophycideae</taxon>
        <taxon>Chroococcales</taxon>
        <taxon>Gomphosphaeriaceae</taxon>
        <taxon>Gomphosphaeria</taxon>
    </lineage>
</organism>
<dbReference type="AlphaFoldDB" id="A0A941GP93"/>
<dbReference type="Proteomes" id="UP000767446">
    <property type="component" value="Unassembled WGS sequence"/>
</dbReference>
<dbReference type="Pfam" id="PF01724">
    <property type="entry name" value="DUF29"/>
    <property type="match status" value="1"/>
</dbReference>
<accession>A0A941GP93</accession>
<proteinExistence type="predicted"/>
<comment type="caution">
    <text evidence="1">The sequence shown here is derived from an EMBL/GenBank/DDBJ whole genome shotgun (WGS) entry which is preliminary data.</text>
</comment>
<evidence type="ECO:0000313" key="1">
    <source>
        <dbReference type="EMBL" id="MBR8826516.1"/>
    </source>
</evidence>
<name>A0A941GP93_9CHRO</name>
<protein>
    <submittedName>
        <fullName evidence="1">DUF29 domain-containing protein</fullName>
    </submittedName>
</protein>
<dbReference type="Gene3D" id="1.20.1220.20">
    <property type="entry name" value="Uncharcterised protein PF01724"/>
    <property type="match status" value="1"/>
</dbReference>
<dbReference type="PANTHER" id="PTHR34235">
    <property type="entry name" value="SLR1203 PROTEIN-RELATED"/>
    <property type="match status" value="1"/>
</dbReference>
<evidence type="ECO:0000313" key="2">
    <source>
        <dbReference type="Proteomes" id="UP000767446"/>
    </source>
</evidence>